<gene>
    <name evidence="4" type="ORF">BLEM_0971</name>
</gene>
<organism evidence="4 5">
    <name type="scientific">Bifidobacterium lemurum</name>
    <dbReference type="NCBI Taxonomy" id="1603886"/>
    <lineage>
        <taxon>Bacteria</taxon>
        <taxon>Bacillati</taxon>
        <taxon>Actinomycetota</taxon>
        <taxon>Actinomycetes</taxon>
        <taxon>Bifidobacteriales</taxon>
        <taxon>Bifidobacteriaceae</taxon>
        <taxon>Bifidobacterium</taxon>
    </lineage>
</organism>
<keyword evidence="3" id="KW-0812">Transmembrane</keyword>
<name>A0A261FU07_9BIFI</name>
<evidence type="ECO:0000256" key="1">
    <source>
        <dbReference type="SAM" id="Coils"/>
    </source>
</evidence>
<dbReference type="Pfam" id="PF04977">
    <property type="entry name" value="DivIC"/>
    <property type="match status" value="1"/>
</dbReference>
<protein>
    <submittedName>
        <fullName evidence="4">Septum formation initiator family protein</fullName>
    </submittedName>
</protein>
<comment type="caution">
    <text evidence="4">The sequence shown here is derived from an EMBL/GenBank/DDBJ whole genome shotgun (WGS) entry which is preliminary data.</text>
</comment>
<dbReference type="Proteomes" id="UP000216352">
    <property type="component" value="Unassembled WGS sequence"/>
</dbReference>
<dbReference type="EMBL" id="MWWX01000005">
    <property type="protein sequence ID" value="OZG62425.1"/>
    <property type="molecule type" value="Genomic_DNA"/>
</dbReference>
<keyword evidence="5" id="KW-1185">Reference proteome</keyword>
<keyword evidence="3" id="KW-0472">Membrane</keyword>
<evidence type="ECO:0000256" key="2">
    <source>
        <dbReference type="SAM" id="MobiDB-lite"/>
    </source>
</evidence>
<keyword evidence="1" id="KW-0175">Coiled coil</keyword>
<feature type="compositionally biased region" description="Polar residues" evidence="2">
    <location>
        <begin position="191"/>
        <end position="209"/>
    </location>
</feature>
<keyword evidence="3" id="KW-1133">Transmembrane helix</keyword>
<dbReference type="STRING" id="1603886.GCA_001895165_00377"/>
<evidence type="ECO:0000313" key="5">
    <source>
        <dbReference type="Proteomes" id="UP000216352"/>
    </source>
</evidence>
<dbReference type="InterPro" id="IPR007060">
    <property type="entry name" value="FtsL/DivIC"/>
</dbReference>
<dbReference type="AlphaFoldDB" id="A0A261FU07"/>
<feature type="region of interest" description="Disordered" evidence="2">
    <location>
        <begin position="148"/>
        <end position="209"/>
    </location>
</feature>
<accession>A0A261FU07</accession>
<evidence type="ECO:0000313" key="4">
    <source>
        <dbReference type="EMBL" id="OZG62425.1"/>
    </source>
</evidence>
<proteinExistence type="predicted"/>
<reference evidence="4 5" key="1">
    <citation type="journal article" date="2017" name="BMC Genomics">
        <title>Comparative genomic and phylogenomic analyses of the Bifidobacteriaceae family.</title>
        <authorList>
            <person name="Lugli G.A."/>
            <person name="Milani C."/>
            <person name="Turroni F."/>
            <person name="Duranti S."/>
            <person name="Mancabelli L."/>
            <person name="Mangifesta M."/>
            <person name="Ferrario C."/>
            <person name="Modesto M."/>
            <person name="Mattarelli P."/>
            <person name="Jiri K."/>
            <person name="van Sinderen D."/>
            <person name="Ventura M."/>
        </authorList>
    </citation>
    <scope>NUCLEOTIDE SEQUENCE [LARGE SCALE GENOMIC DNA]</scope>
    <source>
        <strain evidence="4 5">DSM 28807</strain>
    </source>
</reference>
<evidence type="ECO:0000256" key="3">
    <source>
        <dbReference type="SAM" id="Phobius"/>
    </source>
</evidence>
<feature type="transmembrane region" description="Helical" evidence="3">
    <location>
        <begin position="64"/>
        <end position="89"/>
    </location>
</feature>
<sequence length="209" mass="22713">MGSLARSLCAESVGSAGRSATCERAPAGVPFVTHDGYFMRMSKSTRTRKTGGEPARNNRGAGPIAFFVSLFIVALGTIQLVSTFHTYALNLAELNGLKREESSLLAQKQDLEEDIARWEDKAYVTAQARERLGFVFPGEQAVRVLHPEAVTGDTDDEDDEKSTSTSTEQKSLPWYSELAYSFEKADEPTEGASSGGTTDNTRNSQSDTE</sequence>
<feature type="coiled-coil region" evidence="1">
    <location>
        <begin position="94"/>
        <end position="121"/>
    </location>
</feature>